<dbReference type="RefSeq" id="WP_235025093.1">
    <property type="nucleotide sequence ID" value="NZ_FCOL02000008.1"/>
</dbReference>
<dbReference type="PANTHER" id="PTHR37419:SF1">
    <property type="entry name" value="SERINE_THREONINE-PROTEIN KINASE TOXIN HIPA"/>
    <property type="match status" value="1"/>
</dbReference>
<dbReference type="EMBL" id="FCOL02000008">
    <property type="protein sequence ID" value="SAL46519.1"/>
    <property type="molecule type" value="Genomic_DNA"/>
</dbReference>
<reference evidence="6" key="1">
    <citation type="submission" date="2016-01" db="EMBL/GenBank/DDBJ databases">
        <authorList>
            <person name="Peeters C."/>
        </authorList>
    </citation>
    <scope>NUCLEOTIDE SEQUENCE [LARGE SCALE GENOMIC DNA]</scope>
    <source>
        <strain evidence="6">LMG 22937</strain>
    </source>
</reference>
<dbReference type="InterPro" id="IPR012893">
    <property type="entry name" value="HipA-like_C"/>
</dbReference>
<organism evidence="6 7">
    <name type="scientific">Caballeronia terrestris</name>
    <dbReference type="NCBI Taxonomy" id="1226301"/>
    <lineage>
        <taxon>Bacteria</taxon>
        <taxon>Pseudomonadati</taxon>
        <taxon>Pseudomonadota</taxon>
        <taxon>Betaproteobacteria</taxon>
        <taxon>Burkholderiales</taxon>
        <taxon>Burkholderiaceae</taxon>
        <taxon>Caballeronia</taxon>
    </lineage>
</organism>
<dbReference type="NCBIfam" id="TIGR03071">
    <property type="entry name" value="couple_hipA"/>
    <property type="match status" value="1"/>
</dbReference>
<feature type="domain" description="HipA-like C-terminal" evidence="4">
    <location>
        <begin position="161"/>
        <end position="391"/>
    </location>
</feature>
<dbReference type="Proteomes" id="UP000054925">
    <property type="component" value="Unassembled WGS sequence"/>
</dbReference>
<evidence type="ECO:0000259" key="5">
    <source>
        <dbReference type="Pfam" id="PF13657"/>
    </source>
</evidence>
<evidence type="ECO:0000313" key="7">
    <source>
        <dbReference type="Proteomes" id="UP000054925"/>
    </source>
</evidence>
<evidence type="ECO:0000256" key="3">
    <source>
        <dbReference type="ARBA" id="ARBA00022777"/>
    </source>
</evidence>
<keyword evidence="7" id="KW-1185">Reference proteome</keyword>
<dbReference type="Pfam" id="PF13657">
    <property type="entry name" value="Couple_hipA"/>
    <property type="match status" value="1"/>
</dbReference>
<dbReference type="GO" id="GO:0004674">
    <property type="term" value="F:protein serine/threonine kinase activity"/>
    <property type="evidence" value="ECO:0007669"/>
    <property type="project" value="TreeGrafter"/>
</dbReference>
<dbReference type="InterPro" id="IPR052028">
    <property type="entry name" value="HipA_Ser/Thr_kinase"/>
</dbReference>
<feature type="domain" description="HipA N-terminal subdomain 1" evidence="5">
    <location>
        <begin position="21"/>
        <end position="120"/>
    </location>
</feature>
<dbReference type="Pfam" id="PF07804">
    <property type="entry name" value="HipA_C"/>
    <property type="match status" value="1"/>
</dbReference>
<comment type="similarity">
    <text evidence="1">Belongs to the HipA Ser/Thr kinase family.</text>
</comment>
<protein>
    <submittedName>
        <fullName evidence="6">HipA domain-containing protein</fullName>
    </submittedName>
</protein>
<dbReference type="Gene3D" id="1.10.1070.20">
    <property type="match status" value="1"/>
</dbReference>
<evidence type="ECO:0000313" key="6">
    <source>
        <dbReference type="EMBL" id="SAL46519.1"/>
    </source>
</evidence>
<keyword evidence="2" id="KW-0808">Transferase</keyword>
<name>A0A158HR87_9BURK</name>
<evidence type="ECO:0000256" key="2">
    <source>
        <dbReference type="ARBA" id="ARBA00022679"/>
    </source>
</evidence>
<dbReference type="InterPro" id="IPR017508">
    <property type="entry name" value="HipA_N1"/>
</dbReference>
<dbReference type="GO" id="GO:0005829">
    <property type="term" value="C:cytosol"/>
    <property type="evidence" value="ECO:0007669"/>
    <property type="project" value="TreeGrafter"/>
</dbReference>
<dbReference type="PANTHER" id="PTHR37419">
    <property type="entry name" value="SERINE/THREONINE-PROTEIN KINASE TOXIN HIPA"/>
    <property type="match status" value="1"/>
</dbReference>
<gene>
    <name evidence="6" type="ORF">AWB67_02035</name>
</gene>
<accession>A0A158HR87</accession>
<keyword evidence="3" id="KW-0418">Kinase</keyword>
<dbReference type="AlphaFoldDB" id="A0A158HR87"/>
<comment type="caution">
    <text evidence="6">The sequence shown here is derived from an EMBL/GenBank/DDBJ whole genome shotgun (WGS) entry which is preliminary data.</text>
</comment>
<proteinExistence type="inferred from homology"/>
<evidence type="ECO:0000256" key="1">
    <source>
        <dbReference type="ARBA" id="ARBA00010164"/>
    </source>
</evidence>
<evidence type="ECO:0000259" key="4">
    <source>
        <dbReference type="Pfam" id="PF07804"/>
    </source>
</evidence>
<sequence>MNDRMNERPENVAAHRNLVASINDVEVGTLNADDDIWSFTYLPSWRERGDGYALSPALPLDADAIRDGSTRRPVQWYFDNLLPEEGQRTLLARDAAIRNEADAFALLAHYGAESAGSVTLTVPGATPQAAITERRLTDDALQTRIDALPRVPLTHDALKRMSLAGAQHKLAVVLRDDALYEPAGHTPSTHILKPNHQDTDDYPHSVINEWFVMKLAAKVRLDVPAVHRRYVPSPVYLVDRFDREEQKGAWRRLHSIDACQLLDLARTFKYEQGSVGQLATIAARCRNQASARTRLFSWLVFNVLVGNSDAHLKNLSFLVSHDGIQLAPFYDLLSVAAYGTPSYQKGDWPGRASFAWDVLDARHYADVDRALMLRAADVLGIVRKTAERLLDALVRGISKAAADLYAQVEEENAVLLAARPALAATLGGELTCLRVIRHTIIADMVRRLEK</sequence>